<keyword evidence="8" id="KW-1185">Reference proteome</keyword>
<dbReference type="GO" id="GO:0015074">
    <property type="term" value="P:DNA integration"/>
    <property type="evidence" value="ECO:0007669"/>
    <property type="project" value="UniProtKB-KW"/>
</dbReference>
<evidence type="ECO:0000256" key="1">
    <source>
        <dbReference type="ARBA" id="ARBA00008857"/>
    </source>
</evidence>
<dbReference type="AlphaFoldDB" id="A0A4Y8L0I3"/>
<keyword evidence="4" id="KW-0233">DNA recombination</keyword>
<organism evidence="7 8">
    <name type="scientific">Dysgonomonas capnocytophagoides</name>
    <dbReference type="NCBI Taxonomy" id="45254"/>
    <lineage>
        <taxon>Bacteria</taxon>
        <taxon>Pseudomonadati</taxon>
        <taxon>Bacteroidota</taxon>
        <taxon>Bacteroidia</taxon>
        <taxon>Bacteroidales</taxon>
        <taxon>Dysgonomonadaceae</taxon>
        <taxon>Dysgonomonas</taxon>
    </lineage>
</organism>
<keyword evidence="3 5" id="KW-0238">DNA-binding</keyword>
<feature type="domain" description="Core-binding (CB)" evidence="6">
    <location>
        <begin position="91"/>
        <end position="183"/>
    </location>
</feature>
<dbReference type="InterPro" id="IPR050808">
    <property type="entry name" value="Phage_Integrase"/>
</dbReference>
<dbReference type="Proteomes" id="UP000297861">
    <property type="component" value="Unassembled WGS sequence"/>
</dbReference>
<comment type="caution">
    <text evidence="7">The sequence shown here is derived from an EMBL/GenBank/DDBJ whole genome shotgun (WGS) entry which is preliminary data.</text>
</comment>
<dbReference type="Gene3D" id="1.10.443.10">
    <property type="entry name" value="Intergrase catalytic core"/>
    <property type="match status" value="1"/>
</dbReference>
<dbReference type="InterPro" id="IPR044068">
    <property type="entry name" value="CB"/>
</dbReference>
<dbReference type="SUPFAM" id="SSF56349">
    <property type="entry name" value="DNA breaking-rejoining enzymes"/>
    <property type="match status" value="1"/>
</dbReference>
<dbReference type="RefSeq" id="WP_134436693.1">
    <property type="nucleotide sequence ID" value="NZ_JAWZLG010000074.1"/>
</dbReference>
<evidence type="ECO:0000256" key="3">
    <source>
        <dbReference type="ARBA" id="ARBA00023125"/>
    </source>
</evidence>
<dbReference type="InterPro" id="IPR011010">
    <property type="entry name" value="DNA_brk_join_enz"/>
</dbReference>
<sequence>MDTLQNSLNSSINKVKSFTYPKLYTGVEWYIGFYAFDPSKNTMRRKRIKLNHIEKIGDRRKYADGLIRRLVANLENGWNPWIEAENEKAYKTFSEACDHYRRYILKQFNEGMLRRDTYRSYISQLRNIENWNSERKTPITYIYQFDRLFIVEFLEDIYIGRENSPRTRNNYLAFIRTFSSFLTEAQYLKTKPSEGITAFNKRKLKKQRTIIAEEDIIRLYDYLATKNKYYLLACYIIHYCFVRRKEMSLLKLSHFSLQKQTLFIPGDISKNGEDATVTIPTKVIHLMLELEIFNNPTNYYLFSENFKPGANPKHEKQFTEYWAHSIRKDLKFPDNYQFYSLKDTGITNMLRKYDPITVRDQARHSDIKMTDKYTPHDIQQANKLIINHEGIF</sequence>
<evidence type="ECO:0000313" key="7">
    <source>
        <dbReference type="EMBL" id="TFD95674.1"/>
    </source>
</evidence>
<evidence type="ECO:0000259" key="6">
    <source>
        <dbReference type="PROSITE" id="PS51900"/>
    </source>
</evidence>
<evidence type="ECO:0000313" key="8">
    <source>
        <dbReference type="Proteomes" id="UP000297861"/>
    </source>
</evidence>
<evidence type="ECO:0000256" key="5">
    <source>
        <dbReference type="PROSITE-ProRule" id="PRU01248"/>
    </source>
</evidence>
<proteinExistence type="inferred from homology"/>
<dbReference type="Gene3D" id="1.10.150.130">
    <property type="match status" value="1"/>
</dbReference>
<dbReference type="EMBL" id="SOML01000007">
    <property type="protein sequence ID" value="TFD95674.1"/>
    <property type="molecule type" value="Genomic_DNA"/>
</dbReference>
<dbReference type="OrthoDB" id="1004050at2"/>
<dbReference type="CDD" id="cd00397">
    <property type="entry name" value="DNA_BRE_C"/>
    <property type="match status" value="1"/>
</dbReference>
<dbReference type="InterPro" id="IPR010998">
    <property type="entry name" value="Integrase_recombinase_N"/>
</dbReference>
<comment type="similarity">
    <text evidence="1">Belongs to the 'phage' integrase family.</text>
</comment>
<reference evidence="7 8" key="1">
    <citation type="submission" date="2019-03" db="EMBL/GenBank/DDBJ databases">
        <title>San Antonio Military Medical Center submission to MRSN (WRAIR), pending publication.</title>
        <authorList>
            <person name="Blyth D.M."/>
            <person name="Mccarthy S.L."/>
            <person name="Schall S.E."/>
            <person name="Stam J.A."/>
            <person name="Ong A.C."/>
            <person name="Mcgann P.T."/>
        </authorList>
    </citation>
    <scope>NUCLEOTIDE SEQUENCE [LARGE SCALE GENOMIC DNA]</scope>
    <source>
        <strain evidence="7 8">MRSN571793</strain>
    </source>
</reference>
<dbReference type="GO" id="GO:0006310">
    <property type="term" value="P:DNA recombination"/>
    <property type="evidence" value="ECO:0007669"/>
    <property type="project" value="UniProtKB-KW"/>
</dbReference>
<dbReference type="PANTHER" id="PTHR30629:SF2">
    <property type="entry name" value="PROPHAGE INTEGRASE INTS-RELATED"/>
    <property type="match status" value="1"/>
</dbReference>
<protein>
    <submittedName>
        <fullName evidence="7">Site-specific integrase</fullName>
    </submittedName>
</protein>
<name>A0A4Y8L0I3_9BACT</name>
<dbReference type="Pfam" id="PF00589">
    <property type="entry name" value="Phage_integrase"/>
    <property type="match status" value="1"/>
</dbReference>
<evidence type="ECO:0000256" key="4">
    <source>
        <dbReference type="ARBA" id="ARBA00023172"/>
    </source>
</evidence>
<dbReference type="GO" id="GO:0003677">
    <property type="term" value="F:DNA binding"/>
    <property type="evidence" value="ECO:0007669"/>
    <property type="project" value="UniProtKB-UniRule"/>
</dbReference>
<dbReference type="InterPro" id="IPR013762">
    <property type="entry name" value="Integrase-like_cat_sf"/>
</dbReference>
<accession>A0A4Y8L0I3</accession>
<dbReference type="PANTHER" id="PTHR30629">
    <property type="entry name" value="PROPHAGE INTEGRASE"/>
    <property type="match status" value="1"/>
</dbReference>
<dbReference type="InterPro" id="IPR002104">
    <property type="entry name" value="Integrase_catalytic"/>
</dbReference>
<keyword evidence="2" id="KW-0229">DNA integration</keyword>
<gene>
    <name evidence="7" type="ORF">E2605_12630</name>
</gene>
<evidence type="ECO:0000256" key="2">
    <source>
        <dbReference type="ARBA" id="ARBA00022908"/>
    </source>
</evidence>
<dbReference type="PROSITE" id="PS51900">
    <property type="entry name" value="CB"/>
    <property type="match status" value="1"/>
</dbReference>